<dbReference type="GO" id="GO:0005634">
    <property type="term" value="C:nucleus"/>
    <property type="evidence" value="ECO:0007669"/>
    <property type="project" value="UniProtKB-SubCell"/>
</dbReference>
<evidence type="ECO:0000256" key="8">
    <source>
        <dbReference type="SAM" id="MobiDB-lite"/>
    </source>
</evidence>
<dbReference type="PANTHER" id="PTHR40626">
    <property type="entry name" value="MIP31509P"/>
    <property type="match status" value="1"/>
</dbReference>
<dbReference type="Gene3D" id="3.30.160.60">
    <property type="entry name" value="Classic Zinc Finger"/>
    <property type="match status" value="2"/>
</dbReference>
<keyword evidence="4 7" id="KW-0863">Zinc-finger</keyword>
<dbReference type="GO" id="GO:0000978">
    <property type="term" value="F:RNA polymerase II cis-regulatory region sequence-specific DNA binding"/>
    <property type="evidence" value="ECO:0007669"/>
    <property type="project" value="InterPro"/>
</dbReference>
<feature type="domain" description="C2H2-type" evidence="9">
    <location>
        <begin position="32"/>
        <end position="59"/>
    </location>
</feature>
<reference evidence="10 11" key="1">
    <citation type="submission" date="2016-04" db="EMBL/GenBank/DDBJ databases">
        <title>Draft genome of Fonsecaea erecta CBS 125763.</title>
        <authorList>
            <person name="Weiss V.A."/>
            <person name="Vicente V.A."/>
            <person name="Raittz R.T."/>
            <person name="Moreno L.F."/>
            <person name="De Souza E.M."/>
            <person name="Pedrosa F.O."/>
            <person name="Steffens M.B."/>
            <person name="Faoro H."/>
            <person name="Tadra-Sfeir M.Z."/>
            <person name="Najafzadeh M.J."/>
            <person name="Felipe M.S."/>
            <person name="Teixeira M."/>
            <person name="Sun J."/>
            <person name="Xi L."/>
            <person name="Gomes R."/>
            <person name="De Azevedo C.M."/>
            <person name="Salgado C.G."/>
            <person name="Da Silva M.B."/>
            <person name="Nascimento M.F."/>
            <person name="Queiroz-Telles F."/>
            <person name="Attili D.S."/>
            <person name="Gorbushina A."/>
        </authorList>
    </citation>
    <scope>NUCLEOTIDE SEQUENCE [LARGE SCALE GENOMIC DNA]</scope>
    <source>
        <strain evidence="10 11">CBS 125763</strain>
    </source>
</reference>
<dbReference type="GO" id="GO:0000785">
    <property type="term" value="C:chromatin"/>
    <property type="evidence" value="ECO:0007669"/>
    <property type="project" value="TreeGrafter"/>
</dbReference>
<dbReference type="AlphaFoldDB" id="A0A178ZG46"/>
<evidence type="ECO:0000256" key="2">
    <source>
        <dbReference type="ARBA" id="ARBA00022723"/>
    </source>
</evidence>
<dbReference type="SMART" id="SM00355">
    <property type="entry name" value="ZnF_C2H2"/>
    <property type="match status" value="2"/>
</dbReference>
<dbReference type="SUPFAM" id="SSF57667">
    <property type="entry name" value="beta-beta-alpha zinc fingers"/>
    <property type="match status" value="1"/>
</dbReference>
<evidence type="ECO:0000256" key="7">
    <source>
        <dbReference type="PROSITE-ProRule" id="PRU00042"/>
    </source>
</evidence>
<protein>
    <recommendedName>
        <fullName evidence="9">C2H2-type domain-containing protein</fullName>
    </recommendedName>
</protein>
<dbReference type="FunFam" id="3.30.160.60:FF:000100">
    <property type="entry name" value="Zinc finger 45-like"/>
    <property type="match status" value="1"/>
</dbReference>
<dbReference type="STRING" id="1367422.A0A178ZG46"/>
<keyword evidence="3" id="KW-0677">Repeat</keyword>
<feature type="compositionally biased region" description="Acidic residues" evidence="8">
    <location>
        <begin position="173"/>
        <end position="191"/>
    </location>
</feature>
<dbReference type="Proteomes" id="UP000078343">
    <property type="component" value="Unassembled WGS sequence"/>
</dbReference>
<comment type="subcellular location">
    <subcellularLocation>
        <location evidence="1">Nucleus</location>
    </subcellularLocation>
</comment>
<gene>
    <name evidence="10" type="ORF">AYL99_07115</name>
</gene>
<feature type="compositionally biased region" description="Polar residues" evidence="8">
    <location>
        <begin position="62"/>
        <end position="74"/>
    </location>
</feature>
<comment type="caution">
    <text evidence="10">The sequence shown here is derived from an EMBL/GenBank/DDBJ whole genome shotgun (WGS) entry which is preliminary data.</text>
</comment>
<keyword evidence="2" id="KW-0479">Metal-binding</keyword>
<name>A0A178ZG46_9EURO</name>
<dbReference type="InterPro" id="IPR051059">
    <property type="entry name" value="VerF-like"/>
</dbReference>
<dbReference type="Pfam" id="PF00096">
    <property type="entry name" value="zf-C2H2"/>
    <property type="match status" value="2"/>
</dbReference>
<dbReference type="GO" id="GO:0008270">
    <property type="term" value="F:zinc ion binding"/>
    <property type="evidence" value="ECO:0007669"/>
    <property type="project" value="UniProtKB-KW"/>
</dbReference>
<keyword evidence="6" id="KW-0539">Nucleus</keyword>
<dbReference type="PANTHER" id="PTHR40626:SF11">
    <property type="entry name" value="ZINC FINGER PROTEIN YPR022C"/>
    <property type="match status" value="1"/>
</dbReference>
<dbReference type="EMBL" id="LVYI01000006">
    <property type="protein sequence ID" value="OAP58025.1"/>
    <property type="molecule type" value="Genomic_DNA"/>
</dbReference>
<dbReference type="GO" id="GO:0000981">
    <property type="term" value="F:DNA-binding transcription factor activity, RNA polymerase II-specific"/>
    <property type="evidence" value="ECO:0007669"/>
    <property type="project" value="InterPro"/>
</dbReference>
<evidence type="ECO:0000313" key="11">
    <source>
        <dbReference type="Proteomes" id="UP000078343"/>
    </source>
</evidence>
<evidence type="ECO:0000256" key="4">
    <source>
        <dbReference type="ARBA" id="ARBA00022771"/>
    </source>
</evidence>
<evidence type="ECO:0000256" key="3">
    <source>
        <dbReference type="ARBA" id="ARBA00022737"/>
    </source>
</evidence>
<evidence type="ECO:0000256" key="5">
    <source>
        <dbReference type="ARBA" id="ARBA00022833"/>
    </source>
</evidence>
<proteinExistence type="predicted"/>
<evidence type="ECO:0000256" key="6">
    <source>
        <dbReference type="ARBA" id="ARBA00023242"/>
    </source>
</evidence>
<feature type="domain" description="C2H2-type" evidence="9">
    <location>
        <begin position="4"/>
        <end position="31"/>
    </location>
</feature>
<feature type="compositionally biased region" description="Low complexity" evidence="8">
    <location>
        <begin position="128"/>
        <end position="139"/>
    </location>
</feature>
<evidence type="ECO:0000313" key="10">
    <source>
        <dbReference type="EMBL" id="OAP58025.1"/>
    </source>
</evidence>
<evidence type="ECO:0000259" key="9">
    <source>
        <dbReference type="PROSITE" id="PS50157"/>
    </source>
</evidence>
<dbReference type="InterPro" id="IPR013087">
    <property type="entry name" value="Znf_C2H2_type"/>
</dbReference>
<accession>A0A178ZG46</accession>
<sequence length="278" mass="30678">MAVYRCPVCSKPFKRNEHLSRHKRSHYSDRPFTCPLCLRSFTRQDTLLRHMSSHAKPPAARNSVSFSTAPSSTKRPYEEPGASTHEPLSLPRTTTSRPQYTDDRDPDSSTCTSILLPEQQMKFPPSAPSQSQSQSQSQAIDVPPELSEIYTAMFGTPPGMVPSGPGPGRVIELNDDDDNDHDIDLDLDLDSSDISRFWGGDGSSPPLTMQTSNLTRSSASPVLDRYPPHASGSGSKARRDQQPQQQQQHPFELPAELFSSAVDLHARTWLRDFCAGGG</sequence>
<keyword evidence="5" id="KW-0862">Zinc</keyword>
<dbReference type="InterPro" id="IPR036236">
    <property type="entry name" value="Znf_C2H2_sf"/>
</dbReference>
<feature type="compositionally biased region" description="Polar residues" evidence="8">
    <location>
        <begin position="205"/>
        <end position="220"/>
    </location>
</feature>
<keyword evidence="11" id="KW-1185">Reference proteome</keyword>
<feature type="region of interest" description="Disordered" evidence="8">
    <location>
        <begin position="53"/>
        <end position="249"/>
    </location>
</feature>
<evidence type="ECO:0000256" key="1">
    <source>
        <dbReference type="ARBA" id="ARBA00004123"/>
    </source>
</evidence>
<dbReference type="GeneID" id="30011283"/>
<dbReference type="PROSITE" id="PS50157">
    <property type="entry name" value="ZINC_FINGER_C2H2_2"/>
    <property type="match status" value="2"/>
</dbReference>
<dbReference type="PROSITE" id="PS00028">
    <property type="entry name" value="ZINC_FINGER_C2H2_1"/>
    <property type="match status" value="2"/>
</dbReference>
<organism evidence="10 11">
    <name type="scientific">Fonsecaea erecta</name>
    <dbReference type="NCBI Taxonomy" id="1367422"/>
    <lineage>
        <taxon>Eukaryota</taxon>
        <taxon>Fungi</taxon>
        <taxon>Dikarya</taxon>
        <taxon>Ascomycota</taxon>
        <taxon>Pezizomycotina</taxon>
        <taxon>Eurotiomycetes</taxon>
        <taxon>Chaetothyriomycetidae</taxon>
        <taxon>Chaetothyriales</taxon>
        <taxon>Herpotrichiellaceae</taxon>
        <taxon>Fonsecaea</taxon>
    </lineage>
</organism>
<dbReference type="RefSeq" id="XP_018691392.1">
    <property type="nucleotide sequence ID" value="XM_018838624.1"/>
</dbReference>
<dbReference type="OrthoDB" id="4136092at2759"/>